<reference evidence="3" key="3">
    <citation type="submission" date="2018-08" db="UniProtKB">
        <authorList>
            <consortium name="EnsemblPlants"/>
        </authorList>
    </citation>
    <scope>IDENTIFICATION</scope>
    <source>
        <strain evidence="3">cv. Bd21</strain>
    </source>
</reference>
<evidence type="ECO:0000313" key="3">
    <source>
        <dbReference type="EnsemblPlants" id="PNT62360"/>
    </source>
</evidence>
<organism evidence="2">
    <name type="scientific">Brachypodium distachyon</name>
    <name type="common">Purple false brome</name>
    <name type="synonym">Trachynia distachya</name>
    <dbReference type="NCBI Taxonomy" id="15368"/>
    <lineage>
        <taxon>Eukaryota</taxon>
        <taxon>Viridiplantae</taxon>
        <taxon>Streptophyta</taxon>
        <taxon>Embryophyta</taxon>
        <taxon>Tracheophyta</taxon>
        <taxon>Spermatophyta</taxon>
        <taxon>Magnoliopsida</taxon>
        <taxon>Liliopsida</taxon>
        <taxon>Poales</taxon>
        <taxon>Poaceae</taxon>
        <taxon>BOP clade</taxon>
        <taxon>Pooideae</taxon>
        <taxon>Stipodae</taxon>
        <taxon>Brachypodieae</taxon>
        <taxon>Brachypodium</taxon>
    </lineage>
</organism>
<name>A0A2K2CK08_BRADI</name>
<dbReference type="EMBL" id="CM000883">
    <property type="protein sequence ID" value="PNT62360.1"/>
    <property type="molecule type" value="Genomic_DNA"/>
</dbReference>
<dbReference type="AlphaFoldDB" id="A0A2K2CK08"/>
<dbReference type="InParanoid" id="A0A2K2CK08"/>
<reference evidence="2 3" key="1">
    <citation type="journal article" date="2010" name="Nature">
        <title>Genome sequencing and analysis of the model grass Brachypodium distachyon.</title>
        <authorList>
            <consortium name="International Brachypodium Initiative"/>
        </authorList>
    </citation>
    <scope>NUCLEOTIDE SEQUENCE [LARGE SCALE GENOMIC DNA]</scope>
    <source>
        <strain evidence="2 3">Bd21</strain>
    </source>
</reference>
<reference evidence="2" key="2">
    <citation type="submission" date="2017-06" db="EMBL/GenBank/DDBJ databases">
        <title>WGS assembly of Brachypodium distachyon.</title>
        <authorList>
            <consortium name="The International Brachypodium Initiative"/>
            <person name="Lucas S."/>
            <person name="Harmon-Smith M."/>
            <person name="Lail K."/>
            <person name="Tice H."/>
            <person name="Grimwood J."/>
            <person name="Bruce D."/>
            <person name="Barry K."/>
            <person name="Shu S."/>
            <person name="Lindquist E."/>
            <person name="Wang M."/>
            <person name="Pitluck S."/>
            <person name="Vogel J.P."/>
            <person name="Garvin D.F."/>
            <person name="Mockler T.C."/>
            <person name="Schmutz J."/>
            <person name="Rokhsar D."/>
            <person name="Bevan M.W."/>
        </authorList>
    </citation>
    <scope>NUCLEOTIDE SEQUENCE</scope>
    <source>
        <strain evidence="2">Bd21</strain>
    </source>
</reference>
<protein>
    <submittedName>
        <fullName evidence="2 3">Uncharacterized protein</fullName>
    </submittedName>
</protein>
<evidence type="ECO:0000313" key="4">
    <source>
        <dbReference type="Proteomes" id="UP000008810"/>
    </source>
</evidence>
<gene>
    <name evidence="2" type="ORF">BRADI_4g02324v3</name>
</gene>
<dbReference type="Gramene" id="PNT62360">
    <property type="protein sequence ID" value="PNT62360"/>
    <property type="gene ID" value="BRADI_4g02324v3"/>
</dbReference>
<dbReference type="Proteomes" id="UP000008810">
    <property type="component" value="Chromosome 4"/>
</dbReference>
<dbReference type="EnsemblPlants" id="PNT62360">
    <property type="protein sequence ID" value="PNT62360"/>
    <property type="gene ID" value="BRADI_4g02324v3"/>
</dbReference>
<sequence length="396" mass="41987">MEEDMSYFVVYAWMENPDEIPKEVTLDIPEPPALGLPGQLADGLIDVFDDYLDSDNPNPPELLSHTVLIHLDSLLILPPHQGNSSRRGRRSDRVQAYRFCWARRRLDGTADIVEEMQPSVFMRLGCSGDLGCHREVSAQLASTRAPSPSVGESFRSSDAALLPPPYVPVMLPLPEASAQADLPPVVPAPSPAPAPPLAPAAPAPSPILVPVVLLPEPTALVDPPAPVVRAAAPPPTPVVVPHMVPHESAAPPLAPAVVADVAATAATLAGSPSLADFLHRVAEAVTPGLLQLARPAAGPVPPRKSKKPSPKPVRRSCRLASKKLPAFDDVLSRVKRLICKKLGVIFDEAASDDAAMLSRYAASFEKPLSEVQIAALTALAQRGAEKTKKAWVPAVV</sequence>
<evidence type="ECO:0000256" key="1">
    <source>
        <dbReference type="SAM" id="MobiDB-lite"/>
    </source>
</evidence>
<evidence type="ECO:0000313" key="2">
    <source>
        <dbReference type="EMBL" id="PNT62360.1"/>
    </source>
</evidence>
<accession>A0A2K2CK08</accession>
<keyword evidence="4" id="KW-1185">Reference proteome</keyword>
<feature type="compositionally biased region" description="Basic residues" evidence="1">
    <location>
        <begin position="303"/>
        <end position="315"/>
    </location>
</feature>
<feature type="region of interest" description="Disordered" evidence="1">
    <location>
        <begin position="293"/>
        <end position="315"/>
    </location>
</feature>
<proteinExistence type="predicted"/>